<evidence type="ECO:0000313" key="4">
    <source>
        <dbReference type="EMBL" id="GFE83712.1"/>
    </source>
</evidence>
<protein>
    <submittedName>
        <fullName evidence="4">Arylsulfatase</fullName>
    </submittedName>
</protein>
<dbReference type="Gene3D" id="3.30.1120.10">
    <property type="match status" value="1"/>
</dbReference>
<dbReference type="Pfam" id="PF00884">
    <property type="entry name" value="Sulfatase"/>
    <property type="match status" value="1"/>
</dbReference>
<dbReference type="InterPro" id="IPR000917">
    <property type="entry name" value="Sulfatase_N"/>
</dbReference>
<dbReference type="PANTHER" id="PTHR42693:SF43">
    <property type="entry name" value="BLL2667 PROTEIN"/>
    <property type="match status" value="1"/>
</dbReference>
<feature type="domain" description="Sulfatase N-terminal" evidence="3">
    <location>
        <begin position="67"/>
        <end position="473"/>
    </location>
</feature>
<dbReference type="EMBL" id="BLJN01000006">
    <property type="protein sequence ID" value="GFE83712.1"/>
    <property type="molecule type" value="Genomic_DNA"/>
</dbReference>
<dbReference type="InterPro" id="IPR017850">
    <property type="entry name" value="Alkaline_phosphatase_core_sf"/>
</dbReference>
<dbReference type="CDD" id="cd16025">
    <property type="entry name" value="PAS_like"/>
    <property type="match status" value="1"/>
</dbReference>
<evidence type="ECO:0000256" key="1">
    <source>
        <dbReference type="ARBA" id="ARBA00008779"/>
    </source>
</evidence>
<dbReference type="InterPro" id="IPR050738">
    <property type="entry name" value="Sulfatase"/>
</dbReference>
<keyword evidence="5" id="KW-1185">Reference proteome</keyword>
<proteinExistence type="inferred from homology"/>
<accession>A0A829YLK1</accession>
<keyword evidence="2" id="KW-0732">Signal</keyword>
<evidence type="ECO:0000313" key="5">
    <source>
        <dbReference type="Proteomes" id="UP000445000"/>
    </source>
</evidence>
<evidence type="ECO:0000256" key="2">
    <source>
        <dbReference type="SAM" id="SignalP"/>
    </source>
</evidence>
<dbReference type="PANTHER" id="PTHR42693">
    <property type="entry name" value="ARYLSULFATASE FAMILY MEMBER"/>
    <property type="match status" value="1"/>
</dbReference>
<comment type="caution">
    <text evidence="4">The sequence shown here is derived from an EMBL/GenBank/DDBJ whole genome shotgun (WGS) entry which is preliminary data.</text>
</comment>
<comment type="similarity">
    <text evidence="1">Belongs to the sulfatase family.</text>
</comment>
<dbReference type="Gene3D" id="3.40.720.10">
    <property type="entry name" value="Alkaline Phosphatase, subunit A"/>
    <property type="match status" value="1"/>
</dbReference>
<dbReference type="RefSeq" id="WP_161815299.1">
    <property type="nucleotide sequence ID" value="NZ_BLJN01000006.1"/>
</dbReference>
<dbReference type="Proteomes" id="UP000445000">
    <property type="component" value="Unassembled WGS sequence"/>
</dbReference>
<dbReference type="AlphaFoldDB" id="A0A829YLK1"/>
<name>A0A829YLK1_9GAMM</name>
<feature type="signal peptide" evidence="2">
    <location>
        <begin position="1"/>
        <end position="23"/>
    </location>
</feature>
<feature type="chain" id="PRO_5032343940" evidence="2">
    <location>
        <begin position="24"/>
        <end position="791"/>
    </location>
</feature>
<evidence type="ECO:0000259" key="3">
    <source>
        <dbReference type="Pfam" id="PF00884"/>
    </source>
</evidence>
<gene>
    <name evidence="4" type="primary">atsD_2</name>
    <name evidence="4" type="ORF">GCM10011487_57120</name>
</gene>
<organism evidence="4 5">
    <name type="scientific">Steroidobacter agaridevorans</name>
    <dbReference type="NCBI Taxonomy" id="2695856"/>
    <lineage>
        <taxon>Bacteria</taxon>
        <taxon>Pseudomonadati</taxon>
        <taxon>Pseudomonadota</taxon>
        <taxon>Gammaproteobacteria</taxon>
        <taxon>Steroidobacterales</taxon>
        <taxon>Steroidobacteraceae</taxon>
        <taxon>Steroidobacter</taxon>
    </lineage>
</organism>
<dbReference type="SUPFAM" id="SSF53649">
    <property type="entry name" value="Alkaline phosphatase-like"/>
    <property type="match status" value="1"/>
</dbReference>
<sequence>MNSKSAPLLGTLCNALIAFICSAGIRCAPADDQLPRPDTPFTGTIAPSVDNSVPRWSAPVTAPQGAPNILIVLLDDVGFAAPELFGGAIRTPVLEKLATEGLRYNNFHVVGVCSSTRAALLAGRNHHRVGYGTTENNNGYPGYSTIWPKDAASIAEVLRQNGYSTAAFGKWHNTPVWEISPVGPFDRWPTGLGFEYFYGILRAQDSQWEPDLYLNTTPAEAPRNSTGYHFTSDIANRAIGWLHTHESLAPDRPYFLYVATAGTHAPHHVPRSYIDRYRDKFNQGWDRLRSETFARQKTLGFIPENTTSTPRPSKVPAWTSLSDGQRKLAARQMETFAGFLEHTDHEVGRVIEAVRNGPGAANTIIFYIAGDNGAPIGAADGSENLTVPRTLDERLRHLDALGGPAVDNDYAGGWGWATNSPFQGGKIKASHFGGTRNALVISWPKRITAKGQLRQQFTHVTDIMPTILEITGIQAPSSLNGVPQKSLDGVSLAYTFDSPGAEARHAVQYFEAFGSRAIYKDGWTACASHSPPWEGNYSSDYTRDRWELYNVAQDFSQAHDLADKHPGKLAALQAVFEREAWRNNVFPLGGAFLPSGADAPRPSLTAERQHFVFYPDSPRLPLTAVPVLARSHRITVHLDAPVGSQGVLVAQGSRVTGFVLYVSQGRLIYDNNFSGNRHDVITSSELLPGGKAEVAYEFKETKRSTSSGVISVHGIGRLYINRRLVGEGQISHVRDFGAETWRYFGAFGVGRSHISAVSDAEAASTVFTGKIEKVLVDLQPVAIPPRISKAD</sequence>
<reference evidence="5" key="1">
    <citation type="submission" date="2020-01" db="EMBL/GenBank/DDBJ databases">
        <title>'Steroidobacter agaridevorans' sp. nov., agar-degrading bacteria isolated from rhizosphere soils.</title>
        <authorList>
            <person name="Ikenaga M."/>
            <person name="Kataoka M."/>
            <person name="Murouchi A."/>
            <person name="Katsuragi S."/>
            <person name="Sakai M."/>
        </authorList>
    </citation>
    <scope>NUCLEOTIDE SEQUENCE [LARGE SCALE GENOMIC DNA]</scope>
    <source>
        <strain evidence="5">YU21-B</strain>
    </source>
</reference>